<comment type="caution">
    <text evidence="2">The sequence shown here is derived from an EMBL/GenBank/DDBJ whole genome shotgun (WGS) entry which is preliminary data.</text>
</comment>
<dbReference type="Pfam" id="PF20114">
    <property type="entry name" value="DUF6504"/>
    <property type="match status" value="1"/>
</dbReference>
<feature type="domain" description="DUF6504" evidence="1">
    <location>
        <begin position="2"/>
        <end position="91"/>
    </location>
</feature>
<gene>
    <name evidence="2" type="ORF">AMJ40_00290</name>
</gene>
<proteinExistence type="predicted"/>
<dbReference type="EMBL" id="LIZT01000003">
    <property type="protein sequence ID" value="KPJ51282.1"/>
    <property type="molecule type" value="Genomic_DNA"/>
</dbReference>
<evidence type="ECO:0000313" key="2">
    <source>
        <dbReference type="EMBL" id="KPJ51282.1"/>
    </source>
</evidence>
<evidence type="ECO:0000259" key="1">
    <source>
        <dbReference type="Pfam" id="PF20114"/>
    </source>
</evidence>
<dbReference type="InterPro" id="IPR045443">
    <property type="entry name" value="DUF6504"/>
</dbReference>
<reference evidence="2 3" key="1">
    <citation type="journal article" date="2015" name="Microbiome">
        <title>Genomic resolution of linkages in carbon, nitrogen, and sulfur cycling among widespread estuary sediment bacteria.</title>
        <authorList>
            <person name="Baker B.J."/>
            <person name="Lazar C.S."/>
            <person name="Teske A.P."/>
            <person name="Dick G.J."/>
        </authorList>
    </citation>
    <scope>NUCLEOTIDE SEQUENCE [LARGE SCALE GENOMIC DNA]</scope>
    <source>
        <strain evidence="2">DG_26</strain>
    </source>
</reference>
<dbReference type="Proteomes" id="UP000051124">
    <property type="component" value="Unassembled WGS sequence"/>
</dbReference>
<name>A0A0S7WM95_UNCT6</name>
<sequence>MAGRFIGEKISVEPGECYPELRSFEWRGAQYEVLRVMEVRQAHGFARWLTRPRWWQREHKNFYQVQTKDGKVFEIYCDRGSRRRDWVLLREL</sequence>
<dbReference type="AlphaFoldDB" id="A0A0S7WM95"/>
<accession>A0A0S7WM95</accession>
<organism evidence="2 3">
    <name type="scientific">candidate division TA06 bacterium DG_26</name>
    <dbReference type="NCBI Taxonomy" id="1703771"/>
    <lineage>
        <taxon>Bacteria</taxon>
        <taxon>Bacteria division TA06</taxon>
    </lineage>
</organism>
<protein>
    <recommendedName>
        <fullName evidence="1">DUF6504 domain-containing protein</fullName>
    </recommendedName>
</protein>
<evidence type="ECO:0000313" key="3">
    <source>
        <dbReference type="Proteomes" id="UP000051124"/>
    </source>
</evidence>